<dbReference type="Gene3D" id="2.60.120.1440">
    <property type="match status" value="1"/>
</dbReference>
<dbReference type="EMBL" id="FKBS01000014">
    <property type="protein sequence ID" value="SAI28971.1"/>
    <property type="molecule type" value="Genomic_DNA"/>
</dbReference>
<dbReference type="OrthoDB" id="8617634at2"/>
<dbReference type="GO" id="GO:0016989">
    <property type="term" value="F:sigma factor antagonist activity"/>
    <property type="evidence" value="ECO:0007669"/>
    <property type="project" value="TreeGrafter"/>
</dbReference>
<dbReference type="RefSeq" id="WP_066411954.1">
    <property type="nucleotide sequence ID" value="NZ_FKBS01000014.1"/>
</dbReference>
<evidence type="ECO:0000259" key="2">
    <source>
        <dbReference type="Pfam" id="PF04773"/>
    </source>
</evidence>
<protein>
    <submittedName>
        <fullName evidence="4">Inner membrane sensor for iron transport</fullName>
    </submittedName>
</protein>
<dbReference type="PANTHER" id="PTHR30273">
    <property type="entry name" value="PERIPLASMIC SIGNAL SENSOR AND SIGMA FACTOR ACTIVATOR FECR-RELATED"/>
    <property type="match status" value="1"/>
</dbReference>
<feature type="region of interest" description="Disordered" evidence="1">
    <location>
        <begin position="1"/>
        <end position="20"/>
    </location>
</feature>
<evidence type="ECO:0000313" key="4">
    <source>
        <dbReference type="EMBL" id="SAI28971.1"/>
    </source>
</evidence>
<dbReference type="InterPro" id="IPR012373">
    <property type="entry name" value="Ferrdict_sens_TM"/>
</dbReference>
<organism evidence="4 5">
    <name type="scientific">Bordetella ansorpii</name>
    <dbReference type="NCBI Taxonomy" id="288768"/>
    <lineage>
        <taxon>Bacteria</taxon>
        <taxon>Pseudomonadati</taxon>
        <taxon>Pseudomonadota</taxon>
        <taxon>Betaproteobacteria</taxon>
        <taxon>Burkholderiales</taxon>
        <taxon>Alcaligenaceae</taxon>
        <taxon>Bordetella</taxon>
    </lineage>
</organism>
<dbReference type="Pfam" id="PF04773">
    <property type="entry name" value="FecR"/>
    <property type="match status" value="1"/>
</dbReference>
<gene>
    <name evidence="4" type="ORF">SAMEA1982600_02298</name>
</gene>
<dbReference type="InterPro" id="IPR006860">
    <property type="entry name" value="FecR"/>
</dbReference>
<name>A0A157P6B7_9BORD</name>
<sequence length="336" mass="36636">MPPIDSGPSSQAANAAHPPRDASEWFARMQSGEVTEADHHAFDAWLNADPSHEREYRRLVYLWRSSAAIPEARLRALAQDRPSRSAGPVPARRRMGLGLAAGCALSLVASLAGPERLFRPTVDAIDFVTNKGERRQISLADGSMLHLNSDTRLTVCFDAYERRVTLRGGEVFFDVIRDAARPFIVNGDFGFITATGTRFNARRDAQGLQVSVASGEAQLSLGNWPQSRRRRLVAGQQAVAQSDGSLSDTARVNVDNVVAWRVGKVIFNDMPLSAVIREMNRYLPQPANLATSDLGPYRISGVFNVDDPGAMIDALPAIAPVRVQHLADGRITVASR</sequence>
<dbReference type="InterPro" id="IPR032623">
    <property type="entry name" value="FecR_N"/>
</dbReference>
<feature type="domain" description="FecR protein" evidence="2">
    <location>
        <begin position="127"/>
        <end position="217"/>
    </location>
</feature>
<dbReference type="AlphaFoldDB" id="A0A157P6B7"/>
<evidence type="ECO:0000256" key="1">
    <source>
        <dbReference type="SAM" id="MobiDB-lite"/>
    </source>
</evidence>
<dbReference type="Proteomes" id="UP000077037">
    <property type="component" value="Unassembled WGS sequence"/>
</dbReference>
<feature type="domain" description="FecR N-terminal" evidence="3">
    <location>
        <begin position="21"/>
        <end position="59"/>
    </location>
</feature>
<reference evidence="4 5" key="1">
    <citation type="submission" date="2016-03" db="EMBL/GenBank/DDBJ databases">
        <authorList>
            <consortium name="Pathogen Informatics"/>
        </authorList>
    </citation>
    <scope>NUCLEOTIDE SEQUENCE [LARGE SCALE GENOMIC DNA]</scope>
    <source>
        <strain evidence="4 5">NCTC13364</strain>
    </source>
</reference>
<evidence type="ECO:0000259" key="3">
    <source>
        <dbReference type="Pfam" id="PF16220"/>
    </source>
</evidence>
<dbReference type="PIRSF" id="PIRSF018266">
    <property type="entry name" value="FecR"/>
    <property type="match status" value="1"/>
</dbReference>
<dbReference type="PANTHER" id="PTHR30273:SF2">
    <property type="entry name" value="PROTEIN FECR"/>
    <property type="match status" value="1"/>
</dbReference>
<evidence type="ECO:0000313" key="5">
    <source>
        <dbReference type="Proteomes" id="UP000077037"/>
    </source>
</evidence>
<accession>A0A157P6B7</accession>
<dbReference type="Pfam" id="PF16220">
    <property type="entry name" value="DUF4880"/>
    <property type="match status" value="1"/>
</dbReference>
<proteinExistence type="predicted"/>